<feature type="non-terminal residue" evidence="2">
    <location>
        <position position="125"/>
    </location>
</feature>
<sequence>MSAASAAQIDVRDADIILAVGEDADARRAEIDNHQGAVEPGLKMQLRKLTAHIVKYIERAHGLTLGGLVCEYIRDADGKVFLMSVMRTEWTSTAGGQGAGSLAAAGKQQDPVDLDFDDEQQAMAQ</sequence>
<evidence type="ECO:0000313" key="3">
    <source>
        <dbReference type="Proteomes" id="UP000485058"/>
    </source>
</evidence>
<reference evidence="2 3" key="1">
    <citation type="submission" date="2020-02" db="EMBL/GenBank/DDBJ databases">
        <title>Draft genome sequence of Haematococcus lacustris strain NIES-144.</title>
        <authorList>
            <person name="Morimoto D."/>
            <person name="Nakagawa S."/>
            <person name="Yoshida T."/>
            <person name="Sawayama S."/>
        </authorList>
    </citation>
    <scope>NUCLEOTIDE SEQUENCE [LARGE SCALE GENOMIC DNA]</scope>
    <source>
        <strain evidence="2 3">NIES-144</strain>
    </source>
</reference>
<dbReference type="Proteomes" id="UP000485058">
    <property type="component" value="Unassembled WGS sequence"/>
</dbReference>
<dbReference type="EMBL" id="BLLF01000312">
    <property type="protein sequence ID" value="GFH10410.1"/>
    <property type="molecule type" value="Genomic_DNA"/>
</dbReference>
<feature type="compositionally biased region" description="Acidic residues" evidence="1">
    <location>
        <begin position="112"/>
        <end position="125"/>
    </location>
</feature>
<protein>
    <submittedName>
        <fullName evidence="2">Uncharacterized protein</fullName>
    </submittedName>
</protein>
<proteinExistence type="predicted"/>
<evidence type="ECO:0000313" key="2">
    <source>
        <dbReference type="EMBL" id="GFH10410.1"/>
    </source>
</evidence>
<feature type="region of interest" description="Disordered" evidence="1">
    <location>
        <begin position="94"/>
        <end position="125"/>
    </location>
</feature>
<organism evidence="2 3">
    <name type="scientific">Haematococcus lacustris</name>
    <name type="common">Green alga</name>
    <name type="synonym">Haematococcus pluvialis</name>
    <dbReference type="NCBI Taxonomy" id="44745"/>
    <lineage>
        <taxon>Eukaryota</taxon>
        <taxon>Viridiplantae</taxon>
        <taxon>Chlorophyta</taxon>
        <taxon>core chlorophytes</taxon>
        <taxon>Chlorophyceae</taxon>
        <taxon>CS clade</taxon>
        <taxon>Chlamydomonadales</taxon>
        <taxon>Haematococcaceae</taxon>
        <taxon>Haematococcus</taxon>
    </lineage>
</organism>
<gene>
    <name evidence="2" type="ORF">HaLaN_05717</name>
</gene>
<accession>A0A699YJY8</accession>
<feature type="non-terminal residue" evidence="2">
    <location>
        <position position="1"/>
    </location>
</feature>
<name>A0A699YJY8_HAELA</name>
<keyword evidence="3" id="KW-1185">Reference proteome</keyword>
<evidence type="ECO:0000256" key="1">
    <source>
        <dbReference type="SAM" id="MobiDB-lite"/>
    </source>
</evidence>
<dbReference type="AlphaFoldDB" id="A0A699YJY8"/>
<comment type="caution">
    <text evidence="2">The sequence shown here is derived from an EMBL/GenBank/DDBJ whole genome shotgun (WGS) entry which is preliminary data.</text>
</comment>